<dbReference type="PROSITE" id="PS52035">
    <property type="entry name" value="PEPTIDASE_M14"/>
    <property type="match status" value="1"/>
</dbReference>
<name>A0A850X987_PIACA</name>
<feature type="domain" description="Peptidase M14" evidence="4">
    <location>
        <begin position="24"/>
        <end position="314"/>
    </location>
</feature>
<accession>A0A850X987</accession>
<dbReference type="GO" id="GO:0004181">
    <property type="term" value="F:metallocarboxypeptidase activity"/>
    <property type="evidence" value="ECO:0007669"/>
    <property type="project" value="InterPro"/>
</dbReference>
<feature type="active site" description="Proton donor/acceptor" evidence="2">
    <location>
        <position position="284"/>
    </location>
</feature>
<dbReference type="GO" id="GO:0008270">
    <property type="term" value="F:zinc ion binding"/>
    <property type="evidence" value="ECO:0007669"/>
    <property type="project" value="InterPro"/>
</dbReference>
<dbReference type="FunFam" id="3.40.630.10:FF:000041">
    <property type="entry name" value="Carboxypeptidase M"/>
    <property type="match status" value="1"/>
</dbReference>
<keyword evidence="5" id="KW-0378">Hydrolase</keyword>
<keyword evidence="5" id="KW-0645">Protease</keyword>
<evidence type="ECO:0000256" key="1">
    <source>
        <dbReference type="ARBA" id="ARBA00005988"/>
    </source>
</evidence>
<evidence type="ECO:0000313" key="6">
    <source>
        <dbReference type="Proteomes" id="UP000653271"/>
    </source>
</evidence>
<comment type="similarity">
    <text evidence="1 2">Belongs to the peptidase M14 family.</text>
</comment>
<evidence type="ECO:0000259" key="4">
    <source>
        <dbReference type="PROSITE" id="PS52035"/>
    </source>
</evidence>
<dbReference type="EMBL" id="WAAB01012428">
    <property type="protein sequence ID" value="NWH75593.1"/>
    <property type="molecule type" value="Genomic_DNA"/>
</dbReference>
<feature type="non-terminal residue" evidence="5">
    <location>
        <position position="321"/>
    </location>
</feature>
<organism evidence="5 6">
    <name type="scientific">Piaya cayana</name>
    <name type="common">Common squirrel cuckoo</name>
    <dbReference type="NCBI Taxonomy" id="33601"/>
    <lineage>
        <taxon>Eukaryota</taxon>
        <taxon>Metazoa</taxon>
        <taxon>Chordata</taxon>
        <taxon>Craniata</taxon>
        <taxon>Vertebrata</taxon>
        <taxon>Euteleostomi</taxon>
        <taxon>Archelosauria</taxon>
        <taxon>Archosauria</taxon>
        <taxon>Dinosauria</taxon>
        <taxon>Saurischia</taxon>
        <taxon>Theropoda</taxon>
        <taxon>Coelurosauria</taxon>
        <taxon>Aves</taxon>
        <taxon>Neognathae</taxon>
        <taxon>Neoaves</taxon>
        <taxon>Otidimorphae</taxon>
        <taxon>Cuculiformes</taxon>
        <taxon>Coccyzidae</taxon>
        <taxon>Piaya</taxon>
    </lineage>
</organism>
<reference evidence="5" key="1">
    <citation type="submission" date="2019-09" db="EMBL/GenBank/DDBJ databases">
        <title>Bird 10,000 Genomes (B10K) Project - Family phase.</title>
        <authorList>
            <person name="Zhang G."/>
        </authorList>
    </citation>
    <scope>NUCLEOTIDE SEQUENCE</scope>
    <source>
        <strain evidence="5">B10K-DU-008-47</strain>
        <tissue evidence="5">Mixed tissue sample</tissue>
    </source>
</reference>
<sequence length="321" mass="36495">FASIPQLLVLLLLLERPAAALDFKYHHTEELEAYLKGVHATYPAITHLHSIGRSVEGRDLWVLVLGRFPTHHKIGIPEFKYVANMHGDETVGRELLLHLIDFLVTNYSHDPVITELLNNTRIHIMPTMNPDGFESVKTPDCYYSNGRYNKNGEDLNRNFPDAFEHNNASIQPETRAVMNWIKNETFVLSANLHGGSLVASYTFDNGNSVTGSLQGYSKSPDDDVFIYLAKTYSHNHATMHKGFGCDNIPIFPEGITNGYSWYQLEGGMQDYNYIWGQCFEITLEVSCCKYPPADQLEQFWRDNKVALIEYIKQVHIGGYGE</sequence>
<evidence type="ECO:0000256" key="3">
    <source>
        <dbReference type="SAM" id="SignalP"/>
    </source>
</evidence>
<dbReference type="InterPro" id="IPR050753">
    <property type="entry name" value="Peptidase_M14_domain"/>
</dbReference>
<keyword evidence="5" id="KW-0121">Carboxypeptidase</keyword>
<dbReference type="CDD" id="cd03866">
    <property type="entry name" value="M14_CPM"/>
    <property type="match status" value="1"/>
</dbReference>
<evidence type="ECO:0000256" key="2">
    <source>
        <dbReference type="PROSITE-ProRule" id="PRU01379"/>
    </source>
</evidence>
<dbReference type="GO" id="GO:0005615">
    <property type="term" value="C:extracellular space"/>
    <property type="evidence" value="ECO:0007669"/>
    <property type="project" value="TreeGrafter"/>
</dbReference>
<dbReference type="PRINTS" id="PR00765">
    <property type="entry name" value="CRBOXYPTASEA"/>
</dbReference>
<gene>
    <name evidence="5" type="primary">Cpm</name>
    <name evidence="5" type="ORF">PIACAY_R13788</name>
</gene>
<dbReference type="SMART" id="SM00631">
    <property type="entry name" value="Zn_pept"/>
    <property type="match status" value="1"/>
</dbReference>
<feature type="non-terminal residue" evidence="5">
    <location>
        <position position="1"/>
    </location>
</feature>
<keyword evidence="6" id="KW-1185">Reference proteome</keyword>
<dbReference type="Pfam" id="PF00246">
    <property type="entry name" value="Peptidase_M14"/>
    <property type="match status" value="1"/>
</dbReference>
<dbReference type="PROSITE" id="PS00132">
    <property type="entry name" value="CARBOXYPEPT_ZN_1"/>
    <property type="match status" value="1"/>
</dbReference>
<protein>
    <submittedName>
        <fullName evidence="5">CBPM Carboxypeptidase</fullName>
    </submittedName>
</protein>
<dbReference type="GO" id="GO:0006518">
    <property type="term" value="P:peptide metabolic process"/>
    <property type="evidence" value="ECO:0007669"/>
    <property type="project" value="TreeGrafter"/>
</dbReference>
<dbReference type="Proteomes" id="UP000653271">
    <property type="component" value="Unassembled WGS sequence"/>
</dbReference>
<feature type="signal peptide" evidence="3">
    <location>
        <begin position="1"/>
        <end position="20"/>
    </location>
</feature>
<dbReference type="Gene3D" id="3.40.630.10">
    <property type="entry name" value="Zn peptidases"/>
    <property type="match status" value="1"/>
</dbReference>
<dbReference type="GO" id="GO:0016485">
    <property type="term" value="P:protein processing"/>
    <property type="evidence" value="ECO:0007669"/>
    <property type="project" value="TreeGrafter"/>
</dbReference>
<dbReference type="OrthoDB" id="10249045at2759"/>
<dbReference type="SUPFAM" id="SSF53187">
    <property type="entry name" value="Zn-dependent exopeptidases"/>
    <property type="match status" value="1"/>
</dbReference>
<dbReference type="PANTHER" id="PTHR11532">
    <property type="entry name" value="PROTEASE M14 CARBOXYPEPTIDASE"/>
    <property type="match status" value="1"/>
</dbReference>
<proteinExistence type="inferred from homology"/>
<dbReference type="InterPro" id="IPR033842">
    <property type="entry name" value="CPM_N"/>
</dbReference>
<dbReference type="PANTHER" id="PTHR11532:SF84">
    <property type="entry name" value="CARBOXYPEPTIDASE M"/>
    <property type="match status" value="1"/>
</dbReference>
<feature type="chain" id="PRO_5032574565" evidence="3">
    <location>
        <begin position="21"/>
        <end position="321"/>
    </location>
</feature>
<comment type="caution">
    <text evidence="5">The sequence shown here is derived from an EMBL/GenBank/DDBJ whole genome shotgun (WGS) entry which is preliminary data.</text>
</comment>
<dbReference type="AlphaFoldDB" id="A0A850X987"/>
<keyword evidence="3" id="KW-0732">Signal</keyword>
<dbReference type="InterPro" id="IPR057246">
    <property type="entry name" value="CARBOXYPEPT_ZN_1"/>
</dbReference>
<dbReference type="InterPro" id="IPR000834">
    <property type="entry name" value="Peptidase_M14"/>
</dbReference>
<evidence type="ECO:0000313" key="5">
    <source>
        <dbReference type="EMBL" id="NWH75593.1"/>
    </source>
</evidence>